<dbReference type="Gene3D" id="2.60.120.260">
    <property type="entry name" value="Galactose-binding domain-like"/>
    <property type="match status" value="1"/>
</dbReference>
<evidence type="ECO:0000313" key="1">
    <source>
        <dbReference type="EMBL" id="RGV48179.1"/>
    </source>
</evidence>
<dbReference type="AlphaFoldDB" id="A0A412XSW4"/>
<evidence type="ECO:0008006" key="3">
    <source>
        <dbReference type="Google" id="ProtNLM"/>
    </source>
</evidence>
<proteinExistence type="predicted"/>
<comment type="caution">
    <text evidence="1">The sequence shown here is derived from an EMBL/GenBank/DDBJ whole genome shotgun (WGS) entry which is preliminary data.</text>
</comment>
<accession>A0A412XSW4</accession>
<organism evidence="1 2">
    <name type="scientific">Bacteroides intestinalis</name>
    <dbReference type="NCBI Taxonomy" id="329854"/>
    <lineage>
        <taxon>Bacteria</taxon>
        <taxon>Pseudomonadati</taxon>
        <taxon>Bacteroidota</taxon>
        <taxon>Bacteroidia</taxon>
        <taxon>Bacteroidales</taxon>
        <taxon>Bacteroidaceae</taxon>
        <taxon>Bacteroides</taxon>
    </lineage>
</organism>
<gene>
    <name evidence="1" type="ORF">DWW10_23055</name>
</gene>
<evidence type="ECO:0000313" key="2">
    <source>
        <dbReference type="Proteomes" id="UP000283850"/>
    </source>
</evidence>
<sequence length="637" mass="74531">MLFIGIIHISCNEVDTKLERALLFSGDNYDELKYVLDYYSKSPKDSLKLKAAEFLIANMPGHYSYYGETLDEYLDSIHHSVTLRSYPWHLRNMFLIQAYRNPNISHIKGISKIEDIHCISSSYLIDNIEKAFFAWQKPWARHMGFDDFCEYLLPYRVDNEPIMCWRDSLSGVFDDVFKRMETVDELFESPYQACLQLNTHLMELFKEMKADSLTFIHLLTGKKEAVKFGCPEFVYAAIFAMRSVGIPVSIESIEQWSSRRGKHYWNAVYHFTGLSYPFTGYDSRPRGLNQDYKMNKVYRHVYALNSSALIYQSPQEPIPPFFQNVFLKDVTEEYMECHDITVQLNSLPEEKREYAYLCVFDNEIWVPVHWGKINNQKVAFTKVGPQTMFIAGYYIDGEIIPASNPFHVNLEGKVEYIIPNNTYQSLLIERKYPLYHRFANYSRHLIGTTIEGSSYPDFHQSRIIATLTHDANTMWDSIFITSAPSIYRYIRFNHIQKIELAELEFYSFGQKQPLVVHDVLLPPEAISDKKESKLFNGSIGDYTQISHWIGFDFGKEIHLEKIKFCPRTDDNHISLGDTYELYMFDDGDFRLLKQQVADAHTISFDSIPSEGLYLLKDATKGNEHRIFTYVNKKTYFW</sequence>
<dbReference type="EMBL" id="QRZF01000025">
    <property type="protein sequence ID" value="RGV48179.1"/>
    <property type="molecule type" value="Genomic_DNA"/>
</dbReference>
<dbReference type="PANTHER" id="PTHR35532:SF5">
    <property type="entry name" value="CARBOHYDRATE-BINDING DOMAIN-CONTAINING PROTEIN"/>
    <property type="match status" value="1"/>
</dbReference>
<reference evidence="1 2" key="1">
    <citation type="submission" date="2018-08" db="EMBL/GenBank/DDBJ databases">
        <title>A genome reference for cultivated species of the human gut microbiota.</title>
        <authorList>
            <person name="Zou Y."/>
            <person name="Xue W."/>
            <person name="Luo G."/>
        </authorList>
    </citation>
    <scope>NUCLEOTIDE SEQUENCE [LARGE SCALE GENOMIC DNA]</scope>
    <source>
        <strain evidence="1 2">AF14-32</strain>
    </source>
</reference>
<protein>
    <recommendedName>
        <fullName evidence="3">F5/8 type C domain protein</fullName>
    </recommendedName>
</protein>
<dbReference type="Proteomes" id="UP000283850">
    <property type="component" value="Unassembled WGS sequence"/>
</dbReference>
<name>A0A412XSW4_9BACE</name>
<dbReference type="PANTHER" id="PTHR35532">
    <property type="entry name" value="SIMILAR TO POLYHYDROXYALKANOATE DEPOLYMERASE"/>
    <property type="match status" value="1"/>
</dbReference>